<evidence type="ECO:0000259" key="1">
    <source>
        <dbReference type="Pfam" id="PF18718"/>
    </source>
</evidence>
<sequence length="615" mass="69727">MAKRPKFSIQALLEEVKAEEEQENKLKSISGDIKKVTRVKRAMNCIPPELPPTLRAKLLVEFFDVTVEDTNTIEAVGKLDCFCGDSHVFAPPVGHCIECDRELVLKTRCKVRYVSLEGVKEKLKLSLKCSHCELTYTYSKFGRPKDGMRFYDEEREGVEVTDGVIFSKRLCELQSCLGNHAWVSFEGFAESFNEALVDQNSAIDRRTFSKAWYWFEVEKELRRIGRENFFFSGSGTYFEDAFSIIEETRQKSLYKHTCSDGCLKKGCSKMIVVDGIWKLNFTHCMMVSKNVSCGVPVLNLPDVCTNEPQHGHAFCSVHVSMVNDYNKTSGAPSVPTKLKEFLKYCNVGTDGDNDKPSEDESSIMGKVVQTAAKCGLDTTAGSNVINQHSGQEFITPNMPLIKDVLAECDERDRHEVCNKDTGDKKPLNQRSRGHMVAVSPGGHILMFNPLYRSESPSQALLFMLSVVCLCLGGAPETLWGGMWIAYDNMCNILKLKAMDWLKKSDGLVARMFTKCQKIIDGLHISNHKSKFCQEVLHPSNFDNMYPELKGTRNTMVAEQTFVWLGRFKKIVCAMPKSRHMFFLHRMIIRRNSYTSNCHARNINIVLPKVRNQYTT</sequence>
<dbReference type="AlphaFoldDB" id="A0A9Q1H137"/>
<protein>
    <recommendedName>
        <fullName evidence="1">CxC5 like cysteine cluster associated with KDZ domain-containing protein</fullName>
    </recommendedName>
</protein>
<evidence type="ECO:0000313" key="3">
    <source>
        <dbReference type="Proteomes" id="UP001152320"/>
    </source>
</evidence>
<name>A0A9Q1H137_HOLLE</name>
<dbReference type="OrthoDB" id="10011386at2759"/>
<accession>A0A9Q1H137</accession>
<organism evidence="2 3">
    <name type="scientific">Holothuria leucospilota</name>
    <name type="common">Black long sea cucumber</name>
    <name type="synonym">Mertensiothuria leucospilota</name>
    <dbReference type="NCBI Taxonomy" id="206669"/>
    <lineage>
        <taxon>Eukaryota</taxon>
        <taxon>Metazoa</taxon>
        <taxon>Echinodermata</taxon>
        <taxon>Eleutherozoa</taxon>
        <taxon>Echinozoa</taxon>
        <taxon>Holothuroidea</taxon>
        <taxon>Aspidochirotacea</taxon>
        <taxon>Aspidochirotida</taxon>
        <taxon>Holothuriidae</taxon>
        <taxon>Holothuria</taxon>
    </lineage>
</organism>
<reference evidence="2" key="1">
    <citation type="submission" date="2021-10" db="EMBL/GenBank/DDBJ databases">
        <title>Tropical sea cucumber genome reveals ecological adaptation and Cuvierian tubules defense mechanism.</title>
        <authorList>
            <person name="Chen T."/>
        </authorList>
    </citation>
    <scope>NUCLEOTIDE SEQUENCE</scope>
    <source>
        <strain evidence="2">Nanhai2018</strain>
        <tissue evidence="2">Muscle</tissue>
    </source>
</reference>
<dbReference type="InterPro" id="IPR041539">
    <property type="entry name" value="CxC5"/>
</dbReference>
<evidence type="ECO:0000313" key="2">
    <source>
        <dbReference type="EMBL" id="KAJ8028216.1"/>
    </source>
</evidence>
<feature type="domain" description="CxC5 like cysteine cluster associated with KDZ" evidence="1">
    <location>
        <begin position="87"/>
        <end position="195"/>
    </location>
</feature>
<dbReference type="EMBL" id="JAIZAY010000015">
    <property type="protein sequence ID" value="KAJ8028216.1"/>
    <property type="molecule type" value="Genomic_DNA"/>
</dbReference>
<dbReference type="Pfam" id="PF18718">
    <property type="entry name" value="CxC5"/>
    <property type="match status" value="1"/>
</dbReference>
<keyword evidence="3" id="KW-1185">Reference proteome</keyword>
<comment type="caution">
    <text evidence="2">The sequence shown here is derived from an EMBL/GenBank/DDBJ whole genome shotgun (WGS) entry which is preliminary data.</text>
</comment>
<dbReference type="Proteomes" id="UP001152320">
    <property type="component" value="Chromosome 15"/>
</dbReference>
<gene>
    <name evidence="2" type="ORF">HOLleu_30395</name>
</gene>
<proteinExistence type="predicted"/>